<accession>A0ABR3JI87</accession>
<proteinExistence type="predicted"/>
<comment type="caution">
    <text evidence="1">The sequence shown here is derived from an EMBL/GenBank/DDBJ whole genome shotgun (WGS) entry which is preliminary data.</text>
</comment>
<keyword evidence="2" id="KW-1185">Reference proteome</keyword>
<dbReference type="Proteomes" id="UP001556367">
    <property type="component" value="Unassembled WGS sequence"/>
</dbReference>
<gene>
    <name evidence="1" type="ORF">HGRIS_001710</name>
</gene>
<evidence type="ECO:0000313" key="2">
    <source>
        <dbReference type="Proteomes" id="UP001556367"/>
    </source>
</evidence>
<evidence type="ECO:0000313" key="1">
    <source>
        <dbReference type="EMBL" id="KAL0955469.1"/>
    </source>
</evidence>
<reference evidence="2" key="1">
    <citation type="submission" date="2024-06" db="EMBL/GenBank/DDBJ databases">
        <title>Multi-omics analyses provide insights into the biosynthesis of the anticancer antibiotic pleurotin in Hohenbuehelia grisea.</title>
        <authorList>
            <person name="Weaver J.A."/>
            <person name="Alberti F."/>
        </authorList>
    </citation>
    <scope>NUCLEOTIDE SEQUENCE [LARGE SCALE GENOMIC DNA]</scope>
    <source>
        <strain evidence="2">T-177</strain>
    </source>
</reference>
<name>A0ABR3JI87_9AGAR</name>
<organism evidence="1 2">
    <name type="scientific">Hohenbuehelia grisea</name>
    <dbReference type="NCBI Taxonomy" id="104357"/>
    <lineage>
        <taxon>Eukaryota</taxon>
        <taxon>Fungi</taxon>
        <taxon>Dikarya</taxon>
        <taxon>Basidiomycota</taxon>
        <taxon>Agaricomycotina</taxon>
        <taxon>Agaricomycetes</taxon>
        <taxon>Agaricomycetidae</taxon>
        <taxon>Agaricales</taxon>
        <taxon>Pleurotineae</taxon>
        <taxon>Pleurotaceae</taxon>
        <taxon>Hohenbuehelia</taxon>
    </lineage>
</organism>
<sequence length="98" mass="10617">MQDDDGDEDIREIGMDAEVLLLVHRVAVLVTAICAYRRDGTGKPLDPSACDNINECGRYTGRHTGIHASDEACADEIAILSSWWSEIGGLTSSLLARI</sequence>
<protein>
    <submittedName>
        <fullName evidence="1">Uncharacterized protein</fullName>
    </submittedName>
</protein>
<dbReference type="EMBL" id="JASNQZ010000006">
    <property type="protein sequence ID" value="KAL0955469.1"/>
    <property type="molecule type" value="Genomic_DNA"/>
</dbReference>